<evidence type="ECO:0000313" key="5">
    <source>
        <dbReference type="EMBL" id="NWI20237.1"/>
    </source>
</evidence>
<evidence type="ECO:0000256" key="3">
    <source>
        <dbReference type="ARBA" id="ARBA00043265"/>
    </source>
</evidence>
<dbReference type="GO" id="GO:0019814">
    <property type="term" value="C:immunoglobulin complex"/>
    <property type="evidence" value="ECO:0007669"/>
    <property type="project" value="UniProtKB-KW"/>
</dbReference>
<keyword evidence="1" id="KW-0391">Immunity</keyword>
<dbReference type="PANTHER" id="PTHR23266">
    <property type="entry name" value="IMMUNOGLOBULIN HEAVY CHAIN"/>
    <property type="match status" value="1"/>
</dbReference>
<evidence type="ECO:0000259" key="4">
    <source>
        <dbReference type="PROSITE" id="PS50835"/>
    </source>
</evidence>
<dbReference type="InterPro" id="IPR013106">
    <property type="entry name" value="Ig_V-set"/>
</dbReference>
<dbReference type="InterPro" id="IPR007110">
    <property type="entry name" value="Ig-like_dom"/>
</dbReference>
<evidence type="ECO:0000256" key="2">
    <source>
        <dbReference type="ARBA" id="ARBA00023130"/>
    </source>
</evidence>
<dbReference type="InterPro" id="IPR036179">
    <property type="entry name" value="Ig-like_dom_sf"/>
</dbReference>
<keyword evidence="2" id="KW-1064">Adaptive immunity</keyword>
<gene>
    <name evidence="5" type="primary">Hv03</name>
    <name evidence="5" type="ORF">CRYSOU_R05590</name>
</gene>
<dbReference type="SUPFAM" id="SSF48726">
    <property type="entry name" value="Immunoglobulin"/>
    <property type="match status" value="1"/>
</dbReference>
<dbReference type="InterPro" id="IPR013783">
    <property type="entry name" value="Ig-like_fold"/>
</dbReference>
<proteinExistence type="predicted"/>
<dbReference type="GO" id="GO:0005576">
    <property type="term" value="C:extracellular region"/>
    <property type="evidence" value="ECO:0007669"/>
    <property type="project" value="UniProtKB-ARBA"/>
</dbReference>
<evidence type="ECO:0000256" key="1">
    <source>
        <dbReference type="ARBA" id="ARBA00022859"/>
    </source>
</evidence>
<dbReference type="GO" id="GO:0002250">
    <property type="term" value="P:adaptive immune response"/>
    <property type="evidence" value="ECO:0007669"/>
    <property type="project" value="UniProtKB-KW"/>
</dbReference>
<dbReference type="PROSITE" id="PS50835">
    <property type="entry name" value="IG_LIKE"/>
    <property type="match status" value="1"/>
</dbReference>
<keyword evidence="6" id="KW-1185">Reference proteome</keyword>
<organism evidence="5 6">
    <name type="scientific">Crypturellus soui</name>
    <dbReference type="NCBI Taxonomy" id="458187"/>
    <lineage>
        <taxon>Eukaryota</taxon>
        <taxon>Metazoa</taxon>
        <taxon>Chordata</taxon>
        <taxon>Craniata</taxon>
        <taxon>Vertebrata</taxon>
        <taxon>Euteleostomi</taxon>
        <taxon>Archelosauria</taxon>
        <taxon>Archosauria</taxon>
        <taxon>Dinosauria</taxon>
        <taxon>Saurischia</taxon>
        <taxon>Theropoda</taxon>
        <taxon>Coelurosauria</taxon>
        <taxon>Aves</taxon>
        <taxon>Palaeognathae</taxon>
        <taxon>Tinamiformes</taxon>
        <taxon>Tinamidae</taxon>
        <taxon>Crypturellus</taxon>
    </lineage>
</organism>
<dbReference type="OrthoDB" id="9426090at2759"/>
<dbReference type="EMBL" id="VWPX01018701">
    <property type="protein sequence ID" value="NWI20237.1"/>
    <property type="molecule type" value="Genomic_DNA"/>
</dbReference>
<dbReference type="SMART" id="SM00406">
    <property type="entry name" value="IGv"/>
    <property type="match status" value="1"/>
</dbReference>
<sequence length="105" mass="11537">GVQAQVRLVEAGGERKVPGESIRLSCHGYGFSFSIPTLYWYRQASGGRPEWVATITADSAFIRYGSAVEGRATVTRQNPQSVMFLSLRALRAQDSARYFCAVATM</sequence>
<dbReference type="AlphaFoldDB" id="A0A7K4KUW1"/>
<protein>
    <submittedName>
        <fullName evidence="5">HV03 protein</fullName>
    </submittedName>
</protein>
<accession>A0A7K4KUW1</accession>
<reference evidence="5 6" key="1">
    <citation type="submission" date="2019-09" db="EMBL/GenBank/DDBJ databases">
        <title>Bird 10,000 Genomes (B10K) Project - Family phase.</title>
        <authorList>
            <person name="Zhang G."/>
        </authorList>
    </citation>
    <scope>NUCLEOTIDE SEQUENCE [LARGE SCALE GENOMIC DNA]</scope>
    <source>
        <strain evidence="5">B10K-MSB-42743</strain>
        <tissue evidence="5">Heart</tissue>
    </source>
</reference>
<evidence type="ECO:0000313" key="6">
    <source>
        <dbReference type="Proteomes" id="UP000545332"/>
    </source>
</evidence>
<name>A0A7K4KUW1_9AVES</name>
<dbReference type="Pfam" id="PF07686">
    <property type="entry name" value="V-set"/>
    <property type="match status" value="1"/>
</dbReference>
<feature type="non-terminal residue" evidence="5">
    <location>
        <position position="105"/>
    </location>
</feature>
<dbReference type="InterPro" id="IPR050199">
    <property type="entry name" value="IgHV"/>
</dbReference>
<dbReference type="Proteomes" id="UP000545332">
    <property type="component" value="Unassembled WGS sequence"/>
</dbReference>
<feature type="domain" description="Ig-like" evidence="4">
    <location>
        <begin position="19"/>
        <end position="105"/>
    </location>
</feature>
<comment type="caution">
    <text evidence="5">The sequence shown here is derived from an EMBL/GenBank/DDBJ whole genome shotgun (WGS) entry which is preliminary data.</text>
</comment>
<keyword evidence="3" id="KW-1280">Immunoglobulin</keyword>
<feature type="non-terminal residue" evidence="5">
    <location>
        <position position="1"/>
    </location>
</feature>
<dbReference type="Gene3D" id="2.60.40.10">
    <property type="entry name" value="Immunoglobulins"/>
    <property type="match status" value="1"/>
</dbReference>